<dbReference type="InterPro" id="IPR014729">
    <property type="entry name" value="Rossmann-like_a/b/a_fold"/>
</dbReference>
<gene>
    <name evidence="1" type="ORF">UFOVP377_40</name>
</gene>
<reference evidence="1" key="1">
    <citation type="submission" date="2020-05" db="EMBL/GenBank/DDBJ databases">
        <authorList>
            <person name="Chiriac C."/>
            <person name="Salcher M."/>
            <person name="Ghai R."/>
            <person name="Kavagutti S V."/>
        </authorList>
    </citation>
    <scope>NUCLEOTIDE SEQUENCE</scope>
</reference>
<sequence>MVARQRICFGVLFSLGGGQLPCQAIVYFANTGKEDEATLKFVQDCSEQWNVEIHWLEYRDADPAFERVTFDTASRQGEPFEALIKKRNYLPNPVTRFCTSELKIRTIHKYLKSLGWDHNESMDWVGMRADEQRRAAKIADKSRIPLVIAGITKEDVGAFWKAQSFDLGLPNNNGVTMHGNCDLCFLKGGAQVLSLIAEKPERAVWWAKMEALALASKPSGAVFRSDRPSYASMIKYAAKQSDMFDPNEEAISCFCGD</sequence>
<proteinExistence type="predicted"/>
<dbReference type="SUPFAM" id="SSF52402">
    <property type="entry name" value="Adenine nucleotide alpha hydrolases-like"/>
    <property type="match status" value="1"/>
</dbReference>
<dbReference type="Gene3D" id="3.40.50.620">
    <property type="entry name" value="HUPs"/>
    <property type="match status" value="1"/>
</dbReference>
<protein>
    <submittedName>
        <fullName evidence="1">Uncharacterized protein</fullName>
    </submittedName>
</protein>
<organism evidence="1">
    <name type="scientific">uncultured Caudovirales phage</name>
    <dbReference type="NCBI Taxonomy" id="2100421"/>
    <lineage>
        <taxon>Viruses</taxon>
        <taxon>Duplodnaviria</taxon>
        <taxon>Heunggongvirae</taxon>
        <taxon>Uroviricota</taxon>
        <taxon>Caudoviricetes</taxon>
        <taxon>Peduoviridae</taxon>
        <taxon>Maltschvirus</taxon>
        <taxon>Maltschvirus maltsch</taxon>
    </lineage>
</organism>
<evidence type="ECO:0000313" key="1">
    <source>
        <dbReference type="EMBL" id="CAB5222895.1"/>
    </source>
</evidence>
<dbReference type="EMBL" id="LR798314">
    <property type="protein sequence ID" value="CAB5222895.1"/>
    <property type="molecule type" value="Genomic_DNA"/>
</dbReference>
<accession>A0A6J7X1D7</accession>
<name>A0A6J7X1D7_9CAUD</name>